<proteinExistence type="predicted"/>
<dbReference type="AlphaFoldDB" id="A0A4S5CD27"/>
<dbReference type="RefSeq" id="WP_136502136.1">
    <property type="nucleotide sequence ID" value="NZ_SSUX01000011.1"/>
</dbReference>
<organism evidence="1 2">
    <name type="scientific">Aeromonas veronii</name>
    <dbReference type="NCBI Taxonomy" id="654"/>
    <lineage>
        <taxon>Bacteria</taxon>
        <taxon>Pseudomonadati</taxon>
        <taxon>Pseudomonadota</taxon>
        <taxon>Gammaproteobacteria</taxon>
        <taxon>Aeromonadales</taxon>
        <taxon>Aeromonadaceae</taxon>
        <taxon>Aeromonas</taxon>
    </lineage>
</organism>
<accession>A0A4S5CD27</accession>
<sequence>MDFCVLTPDQLLIPAIRCALQLNDIDTDYYVMDGETFPIDSLMNETIIRSYAFGIADIKSHMTLGREAFICTQVATDDGVVISDDVKCHSGSEALVLMTSVWRDTLLCAEYTPENIVDLTSTRDLWLNYLKSQSGTVLDFHKMGYMCFMQEIFNCELIPNCVIDVLPSVLNSLTAAMEVTAEGVRSKNANTI</sequence>
<dbReference type="EMBL" id="SSUX01000011">
    <property type="protein sequence ID" value="THJ43697.1"/>
    <property type="molecule type" value="Genomic_DNA"/>
</dbReference>
<reference evidence="1 2" key="1">
    <citation type="submission" date="2019-04" db="EMBL/GenBank/DDBJ databases">
        <title>Comparative genomics of Aeromonas veronii strains pathogenic to fish.</title>
        <authorList>
            <person name="Cascarano M.C."/>
            <person name="Smyrli M."/>
            <person name="Katharios P."/>
        </authorList>
    </citation>
    <scope>NUCLEOTIDE SEQUENCE [LARGE SCALE GENOMIC DNA]</scope>
    <source>
        <strain evidence="1 2">XU1</strain>
    </source>
</reference>
<name>A0A4S5CD27_AERVE</name>
<protein>
    <submittedName>
        <fullName evidence="1">Uncharacterized protein</fullName>
    </submittedName>
</protein>
<comment type="caution">
    <text evidence="1">The sequence shown here is derived from an EMBL/GenBank/DDBJ whole genome shotgun (WGS) entry which is preliminary data.</text>
</comment>
<evidence type="ECO:0000313" key="2">
    <source>
        <dbReference type="Proteomes" id="UP000309618"/>
    </source>
</evidence>
<dbReference type="Proteomes" id="UP000309618">
    <property type="component" value="Unassembled WGS sequence"/>
</dbReference>
<evidence type="ECO:0000313" key="1">
    <source>
        <dbReference type="EMBL" id="THJ43697.1"/>
    </source>
</evidence>
<gene>
    <name evidence="1" type="ORF">E8Q35_15445</name>
</gene>